<dbReference type="OMA" id="FAWRIMG"/>
<comment type="catalytic activity">
    <reaction evidence="8">
        <text>tRNA(Gln) + L-glutamine + ATP = L-glutaminyl-tRNA(Gln) + AMP + diphosphate</text>
        <dbReference type="Rhea" id="RHEA:20121"/>
        <dbReference type="Rhea" id="RHEA-COMP:9662"/>
        <dbReference type="Rhea" id="RHEA-COMP:9681"/>
        <dbReference type="ChEBI" id="CHEBI:30616"/>
        <dbReference type="ChEBI" id="CHEBI:33019"/>
        <dbReference type="ChEBI" id="CHEBI:58359"/>
        <dbReference type="ChEBI" id="CHEBI:78442"/>
        <dbReference type="ChEBI" id="CHEBI:78521"/>
        <dbReference type="ChEBI" id="CHEBI:456215"/>
        <dbReference type="EC" id="6.1.1.18"/>
    </reaction>
</comment>
<dbReference type="PANTHER" id="PTHR43097">
    <property type="entry name" value="GLUTAMINE-TRNA LIGASE"/>
    <property type="match status" value="1"/>
</dbReference>
<dbReference type="SUPFAM" id="SSF52374">
    <property type="entry name" value="Nucleotidylyl transferase"/>
    <property type="match status" value="1"/>
</dbReference>
<evidence type="ECO:0000259" key="11">
    <source>
        <dbReference type="Pfam" id="PF00749"/>
    </source>
</evidence>
<dbReference type="InterPro" id="IPR011035">
    <property type="entry name" value="Ribosomal_bL25/Gln-tRNA_synth"/>
</dbReference>
<evidence type="ECO:0000256" key="1">
    <source>
        <dbReference type="ARBA" id="ARBA00005594"/>
    </source>
</evidence>
<feature type="domain" description="Glutaminyl-tRNA synthetase class Ib non-specific RNA-binding" evidence="13">
    <location>
        <begin position="106"/>
        <end position="181"/>
    </location>
</feature>
<dbReference type="FunFam" id="2.40.240.10:FF:000007">
    <property type="entry name" value="Glutamine--tRNA ligase"/>
    <property type="match status" value="1"/>
</dbReference>
<dbReference type="InterPro" id="IPR000924">
    <property type="entry name" value="Glu/Gln-tRNA-synth"/>
</dbReference>
<evidence type="ECO:0000256" key="3">
    <source>
        <dbReference type="ARBA" id="ARBA00022598"/>
    </source>
</evidence>
<evidence type="ECO:0000256" key="10">
    <source>
        <dbReference type="SAM" id="MobiDB-lite"/>
    </source>
</evidence>
<dbReference type="FunFam" id="3.40.50.620:FF:000183">
    <property type="entry name" value="Glutaminyl-tRNA synthetase"/>
    <property type="match status" value="1"/>
</dbReference>
<keyword evidence="4 9" id="KW-0547">Nucleotide-binding</keyword>
<feature type="domain" description="tRNA synthetases class I (E and Q) anti-codon binding" evidence="14">
    <location>
        <begin position="701"/>
        <end position="758"/>
    </location>
</feature>
<evidence type="ECO:0000259" key="14">
    <source>
        <dbReference type="Pfam" id="PF20974"/>
    </source>
</evidence>
<comment type="similarity">
    <text evidence="1 9">Belongs to the class-I aminoacyl-tRNA synthetase family.</text>
</comment>
<reference evidence="15 16" key="1">
    <citation type="journal article" date="2012" name="Science">
        <title>The Paleozoic origin of enzymatic lignin decomposition reconstructed from 31 fungal genomes.</title>
        <authorList>
            <person name="Floudas D."/>
            <person name="Binder M."/>
            <person name="Riley R."/>
            <person name="Barry K."/>
            <person name="Blanchette R.A."/>
            <person name="Henrissat B."/>
            <person name="Martinez A.T."/>
            <person name="Otillar R."/>
            <person name="Spatafora J.W."/>
            <person name="Yadav J.S."/>
            <person name="Aerts A."/>
            <person name="Benoit I."/>
            <person name="Boyd A."/>
            <person name="Carlson A."/>
            <person name="Copeland A."/>
            <person name="Coutinho P.M."/>
            <person name="de Vries R.P."/>
            <person name="Ferreira P."/>
            <person name="Findley K."/>
            <person name="Foster B."/>
            <person name="Gaskell J."/>
            <person name="Glotzer D."/>
            <person name="Gorecki P."/>
            <person name="Heitman J."/>
            <person name="Hesse C."/>
            <person name="Hori C."/>
            <person name="Igarashi K."/>
            <person name="Jurgens J.A."/>
            <person name="Kallen N."/>
            <person name="Kersten P."/>
            <person name="Kohler A."/>
            <person name="Kuees U."/>
            <person name="Kumar T.K.A."/>
            <person name="Kuo A."/>
            <person name="LaButti K."/>
            <person name="Larrondo L.F."/>
            <person name="Lindquist E."/>
            <person name="Ling A."/>
            <person name="Lombard V."/>
            <person name="Lucas S."/>
            <person name="Lundell T."/>
            <person name="Martin R."/>
            <person name="McLaughlin D.J."/>
            <person name="Morgenstern I."/>
            <person name="Morin E."/>
            <person name="Murat C."/>
            <person name="Nagy L.G."/>
            <person name="Nolan M."/>
            <person name="Ohm R.A."/>
            <person name="Patyshakuliyeva A."/>
            <person name="Rokas A."/>
            <person name="Ruiz-Duenas F.J."/>
            <person name="Sabat G."/>
            <person name="Salamov A."/>
            <person name="Samejima M."/>
            <person name="Schmutz J."/>
            <person name="Slot J.C."/>
            <person name="St John F."/>
            <person name="Stenlid J."/>
            <person name="Sun H."/>
            <person name="Sun S."/>
            <person name="Syed K."/>
            <person name="Tsang A."/>
            <person name="Wiebenga A."/>
            <person name="Young D."/>
            <person name="Pisabarro A."/>
            <person name="Eastwood D.C."/>
            <person name="Martin F."/>
            <person name="Cullen D."/>
            <person name="Grigoriev I.V."/>
            <person name="Hibbett D.S."/>
        </authorList>
    </citation>
    <scope>NUCLEOTIDE SEQUENCE [LARGE SCALE GENOMIC DNA]</scope>
    <source>
        <strain evidence="15 16">DJM-731 SS1</strain>
    </source>
</reference>
<dbReference type="Gene3D" id="1.10.8.1290">
    <property type="entry name" value="Glutaminyl-tRNA synthetase, non-specific RNA binding region part 1, domain 1"/>
    <property type="match status" value="1"/>
</dbReference>
<dbReference type="GO" id="GO:0004819">
    <property type="term" value="F:glutamine-tRNA ligase activity"/>
    <property type="evidence" value="ECO:0007669"/>
    <property type="project" value="UniProtKB-EC"/>
</dbReference>
<evidence type="ECO:0000256" key="4">
    <source>
        <dbReference type="ARBA" id="ARBA00022741"/>
    </source>
</evidence>
<evidence type="ECO:0000256" key="6">
    <source>
        <dbReference type="ARBA" id="ARBA00022917"/>
    </source>
</evidence>
<dbReference type="PRINTS" id="PR00987">
    <property type="entry name" value="TRNASYNTHGLU"/>
</dbReference>
<sequence length="872" mass="96398">MPPKFDPSDPAVVQLITLFDSLGLSPSKSLETAKSSKNAAQLKELIIAHGLEGKNLEEKKALLVAALAAQGTYLGSEAKAYVIDKVLEGKLERGDQLTAAVKYLAQHQLTATMNYLEPHRGAINEAEFDAECGVGVVVTPDQAEQLVLLYLAENASAIEGWQSFSATLMKLKATPELRWAATLDVKNATEAAFLNKFGPKVSVNPKDMRKAAASKTATPGNVTPTASDSSSGIVALSSEKTVFEEGFLGRLHKPGGNPQLNGALREKHLKTTGGQVWTRFPPEPNGYLHIGHSKAIFVNFGYAAHFGGKCYLRYDDTNPEAEEQQYFDYILEMVRWLGYEPWKITYSSDYFQRLYDLAVDLTRRDKAYVCHCSAEKIFADRGGEERGPRKACEHRNRPIAESLAEFEGMRDGKYKPGEAILRMKMDLEDGNPTMWDTIAYRVLNAPHHRTGTTWRIYPTYDFTHCLCDSFENISHSLCTTEFILSRQSYEWLCDALEVYKPKQSEYGRLNIQGTVMSKRKILKLVKEGHVSGWDDPRLYTLIALRRRGIPPGAIISFVSGLGVSTSPSNIQTVRFEQAIRQYLENSAPRLMMVLKPLKVTLENVPEDYVLMIEKPLHQKVPELGTSSVPFTRTLYIDAEDFRLEDSKDYFRLAPGKTVGLFQAPAPVTCTRYSIDPVTGEVAELFCTLGESNSTSNKPKTFIQWVADHPASGSPIRVDETRIFHQLFKSDDPAATEDFIADVNPNSLEVVEGAFIEVGFWPLAKKAIGDARKDSEARLKAAATSGSEPAKEASPVGALHDAHNQPVASVEQLVGNECVRFQGLRVGYFAVDKDAQLGCLTEGDAPKPGSRPGDVVILNRIVTLKEDSAKKAS</sequence>
<dbReference type="Gene3D" id="3.40.50.620">
    <property type="entry name" value="HUPs"/>
    <property type="match status" value="1"/>
</dbReference>
<evidence type="ECO:0000259" key="13">
    <source>
        <dbReference type="Pfam" id="PF04558"/>
    </source>
</evidence>
<evidence type="ECO:0000256" key="9">
    <source>
        <dbReference type="RuleBase" id="RU363037"/>
    </source>
</evidence>
<dbReference type="InterPro" id="IPR007639">
    <property type="entry name" value="Gln-tRNA-synth_Ib_RNA-bd_N"/>
</dbReference>
<accession>M5GFL3</accession>
<dbReference type="Pfam" id="PF20974">
    <property type="entry name" value="tRNA-synt_1c_C2"/>
    <property type="match status" value="1"/>
</dbReference>
<dbReference type="GO" id="GO:0005829">
    <property type="term" value="C:cytosol"/>
    <property type="evidence" value="ECO:0007669"/>
    <property type="project" value="TreeGrafter"/>
</dbReference>
<keyword evidence="6 9" id="KW-0648">Protein biosynthesis</keyword>
<evidence type="ECO:0000259" key="12">
    <source>
        <dbReference type="Pfam" id="PF03950"/>
    </source>
</evidence>
<dbReference type="GO" id="GO:0005524">
    <property type="term" value="F:ATP binding"/>
    <property type="evidence" value="ECO:0007669"/>
    <property type="project" value="UniProtKB-KW"/>
</dbReference>
<dbReference type="CDD" id="cd00807">
    <property type="entry name" value="GlnRS_core"/>
    <property type="match status" value="1"/>
</dbReference>
<dbReference type="InterPro" id="IPR004514">
    <property type="entry name" value="Gln-tRNA-synth"/>
</dbReference>
<dbReference type="InterPro" id="IPR020056">
    <property type="entry name" value="Rbsml_bL25/Gln-tRNA_synth_N"/>
</dbReference>
<evidence type="ECO:0000256" key="7">
    <source>
        <dbReference type="ARBA" id="ARBA00023146"/>
    </source>
</evidence>
<keyword evidence="16" id="KW-1185">Reference proteome</keyword>
<evidence type="ECO:0000256" key="8">
    <source>
        <dbReference type="ARBA" id="ARBA00048270"/>
    </source>
</evidence>
<keyword evidence="7 9" id="KW-0030">Aminoacyl-tRNA synthetase</keyword>
<dbReference type="STRING" id="1858805.M5GFL3"/>
<dbReference type="GeneID" id="63686635"/>
<dbReference type="InterPro" id="IPR020059">
    <property type="entry name" value="Glu/Gln-tRNA-synth_Ib_codon-bd"/>
</dbReference>
<evidence type="ECO:0000256" key="2">
    <source>
        <dbReference type="ARBA" id="ARBA00012836"/>
    </source>
</evidence>
<dbReference type="Gene3D" id="2.40.240.10">
    <property type="entry name" value="Ribosomal Protein L25, Chain P"/>
    <property type="match status" value="2"/>
</dbReference>
<dbReference type="InterPro" id="IPR020058">
    <property type="entry name" value="Glu/Gln-tRNA-synth_Ib_cat-dom"/>
</dbReference>
<protein>
    <recommendedName>
        <fullName evidence="2">glutamine--tRNA ligase</fullName>
        <ecNumber evidence="2">6.1.1.18</ecNumber>
    </recommendedName>
</protein>
<organism evidence="15 16">
    <name type="scientific">Dacryopinax primogenitus (strain DJM 731)</name>
    <name type="common">Brown rot fungus</name>
    <dbReference type="NCBI Taxonomy" id="1858805"/>
    <lineage>
        <taxon>Eukaryota</taxon>
        <taxon>Fungi</taxon>
        <taxon>Dikarya</taxon>
        <taxon>Basidiomycota</taxon>
        <taxon>Agaricomycotina</taxon>
        <taxon>Dacrymycetes</taxon>
        <taxon>Dacrymycetales</taxon>
        <taxon>Dacrymycetaceae</taxon>
        <taxon>Dacryopinax</taxon>
    </lineage>
</organism>
<keyword evidence="5 9" id="KW-0067">ATP-binding</keyword>
<dbReference type="Proteomes" id="UP000030653">
    <property type="component" value="Unassembled WGS sequence"/>
</dbReference>
<dbReference type="AlphaFoldDB" id="M5GFL3"/>
<dbReference type="InterPro" id="IPR050132">
    <property type="entry name" value="Gln/Glu-tRNA_Ligase"/>
</dbReference>
<dbReference type="OrthoDB" id="10250478at2759"/>
<dbReference type="EC" id="6.1.1.18" evidence="2"/>
<dbReference type="RefSeq" id="XP_040633316.1">
    <property type="nucleotide sequence ID" value="XM_040771573.1"/>
</dbReference>
<dbReference type="InterPro" id="IPR042558">
    <property type="entry name" value="Gln-tRNA-synth_Ib_RNA-bd_N_1"/>
</dbReference>
<evidence type="ECO:0000313" key="16">
    <source>
        <dbReference type="Proteomes" id="UP000030653"/>
    </source>
</evidence>
<gene>
    <name evidence="15" type="ORF">DACRYDRAFT_19583</name>
</gene>
<dbReference type="InterPro" id="IPR042559">
    <property type="entry name" value="Gln-tRNA-synth_Ib_RNA-bd_N_2"/>
</dbReference>
<feature type="domain" description="Glutamyl/glutaminyl-tRNA synthetase class Ib anti-codon binding" evidence="12">
    <location>
        <begin position="587"/>
        <end position="688"/>
    </location>
</feature>
<dbReference type="Gene3D" id="1.10.10.2420">
    <property type="match status" value="1"/>
</dbReference>
<dbReference type="EMBL" id="JH795855">
    <property type="protein sequence ID" value="EJU06422.1"/>
    <property type="molecule type" value="Genomic_DNA"/>
</dbReference>
<evidence type="ECO:0000313" key="15">
    <source>
        <dbReference type="EMBL" id="EJU06422.1"/>
    </source>
</evidence>
<keyword evidence="3 9" id="KW-0436">Ligase</keyword>
<dbReference type="Pfam" id="PF00749">
    <property type="entry name" value="tRNA-synt_1c"/>
    <property type="match status" value="1"/>
</dbReference>
<dbReference type="NCBIfam" id="TIGR00440">
    <property type="entry name" value="glnS"/>
    <property type="match status" value="1"/>
</dbReference>
<dbReference type="HOGENOM" id="CLU_001882_2_3_1"/>
<proteinExistence type="inferred from homology"/>
<dbReference type="GO" id="GO:0006425">
    <property type="term" value="P:glutaminyl-tRNA aminoacylation"/>
    <property type="evidence" value="ECO:0007669"/>
    <property type="project" value="InterPro"/>
</dbReference>
<dbReference type="InterPro" id="IPR049437">
    <property type="entry name" value="tRNA-synt_1c_C2"/>
</dbReference>
<dbReference type="PANTHER" id="PTHR43097:SF4">
    <property type="entry name" value="GLUTAMINE--TRNA LIGASE"/>
    <property type="match status" value="1"/>
</dbReference>
<dbReference type="InterPro" id="IPR014729">
    <property type="entry name" value="Rossmann-like_a/b/a_fold"/>
</dbReference>
<name>M5GFL3_DACPD</name>
<dbReference type="Pfam" id="PF03950">
    <property type="entry name" value="tRNA-synt_1c_C"/>
    <property type="match status" value="1"/>
</dbReference>
<dbReference type="Pfam" id="PF04558">
    <property type="entry name" value="tRNA_synt_1c_R1"/>
    <property type="match status" value="1"/>
</dbReference>
<dbReference type="SUPFAM" id="SSF50715">
    <property type="entry name" value="Ribosomal protein L25-like"/>
    <property type="match status" value="1"/>
</dbReference>
<feature type="domain" description="Glutamyl/glutaminyl-tRNA synthetase class Ib catalytic" evidence="11">
    <location>
        <begin position="275"/>
        <end position="584"/>
    </location>
</feature>
<feature type="region of interest" description="Disordered" evidence="10">
    <location>
        <begin position="778"/>
        <end position="797"/>
    </location>
</feature>
<evidence type="ECO:0000256" key="5">
    <source>
        <dbReference type="ARBA" id="ARBA00022840"/>
    </source>
</evidence>